<reference evidence="1" key="2">
    <citation type="submission" date="2022-01" db="EMBL/GenBank/DDBJ databases">
        <authorList>
            <person name="Yamashiro T."/>
            <person name="Shiraishi A."/>
            <person name="Satake H."/>
            <person name="Nakayama K."/>
        </authorList>
    </citation>
    <scope>NUCLEOTIDE SEQUENCE</scope>
</reference>
<dbReference type="Proteomes" id="UP001151760">
    <property type="component" value="Unassembled WGS sequence"/>
</dbReference>
<comment type="caution">
    <text evidence="1">The sequence shown here is derived from an EMBL/GenBank/DDBJ whole genome shotgun (WGS) entry which is preliminary data.</text>
</comment>
<dbReference type="EMBL" id="BQNB010012375">
    <property type="protein sequence ID" value="GJT02785.1"/>
    <property type="molecule type" value="Genomic_DNA"/>
</dbReference>
<keyword evidence="2" id="KW-1185">Reference proteome</keyword>
<gene>
    <name evidence="1" type="ORF">Tco_0823954</name>
</gene>
<organism evidence="1 2">
    <name type="scientific">Tanacetum coccineum</name>
    <dbReference type="NCBI Taxonomy" id="301880"/>
    <lineage>
        <taxon>Eukaryota</taxon>
        <taxon>Viridiplantae</taxon>
        <taxon>Streptophyta</taxon>
        <taxon>Embryophyta</taxon>
        <taxon>Tracheophyta</taxon>
        <taxon>Spermatophyta</taxon>
        <taxon>Magnoliopsida</taxon>
        <taxon>eudicotyledons</taxon>
        <taxon>Gunneridae</taxon>
        <taxon>Pentapetalae</taxon>
        <taxon>asterids</taxon>
        <taxon>campanulids</taxon>
        <taxon>Asterales</taxon>
        <taxon>Asteraceae</taxon>
        <taxon>Asteroideae</taxon>
        <taxon>Anthemideae</taxon>
        <taxon>Anthemidinae</taxon>
        <taxon>Tanacetum</taxon>
    </lineage>
</organism>
<reference evidence="1" key="1">
    <citation type="journal article" date="2022" name="Int. J. Mol. Sci.">
        <title>Draft Genome of Tanacetum Coccineum: Genomic Comparison of Closely Related Tanacetum-Family Plants.</title>
        <authorList>
            <person name="Yamashiro T."/>
            <person name="Shiraishi A."/>
            <person name="Nakayama K."/>
            <person name="Satake H."/>
        </authorList>
    </citation>
    <scope>NUCLEOTIDE SEQUENCE</scope>
</reference>
<evidence type="ECO:0000313" key="1">
    <source>
        <dbReference type="EMBL" id="GJT02785.1"/>
    </source>
</evidence>
<proteinExistence type="predicted"/>
<name>A0ABQ5AJE5_9ASTR</name>
<accession>A0ABQ5AJE5</accession>
<evidence type="ECO:0000313" key="2">
    <source>
        <dbReference type="Proteomes" id="UP001151760"/>
    </source>
</evidence>
<evidence type="ECO:0008006" key="3">
    <source>
        <dbReference type="Google" id="ProtNLM"/>
    </source>
</evidence>
<protein>
    <recommendedName>
        <fullName evidence="3">Reverse transcriptase zinc-binding domain-containing protein</fullName>
    </recommendedName>
</protein>
<sequence>MISVRDITRFGFSLNAVVHELMLNEEWTWPSNRYSKYPSIAQVIVPALNSDIPDSVLWRDPNGIPNQFLVSLAWQCIRISKNEVPWFNVVWFRQCIPRHAFHIWLVWSMVWMLSGLDSVPPRFEDVVEFLIPSSKGRSSIVAVVLLKLLSIRFKKTTTHIREMLATWKLLSSLMIYDDNAYGLQSN</sequence>